<dbReference type="Proteomes" id="UP000322530">
    <property type="component" value="Unassembled WGS sequence"/>
</dbReference>
<dbReference type="GO" id="GO:0005829">
    <property type="term" value="C:cytosol"/>
    <property type="evidence" value="ECO:0007669"/>
    <property type="project" value="TreeGrafter"/>
</dbReference>
<evidence type="ECO:0000313" key="2">
    <source>
        <dbReference type="EMBL" id="GCF09955.1"/>
    </source>
</evidence>
<dbReference type="SUPFAM" id="SSF52777">
    <property type="entry name" value="CoA-dependent acyltransferases"/>
    <property type="match status" value="2"/>
</dbReference>
<accession>A0A5A5TFG0</accession>
<gene>
    <name evidence="2" type="ORF">KDI_35190</name>
</gene>
<reference evidence="2 3" key="1">
    <citation type="submission" date="2019-01" db="EMBL/GenBank/DDBJ databases">
        <title>Draft genome sequence of Dictyobacter sp. Uno17.</title>
        <authorList>
            <person name="Wang C.M."/>
            <person name="Zheng Y."/>
            <person name="Sakai Y."/>
            <person name="Abe K."/>
            <person name="Yokota A."/>
            <person name="Yabe S."/>
        </authorList>
    </citation>
    <scope>NUCLEOTIDE SEQUENCE [LARGE SCALE GENOMIC DNA]</scope>
    <source>
        <strain evidence="2 3">Uno17</strain>
    </source>
</reference>
<keyword evidence="3" id="KW-1185">Reference proteome</keyword>
<dbReference type="AlphaFoldDB" id="A0A5A5TFG0"/>
<feature type="domain" description="Condensation" evidence="1">
    <location>
        <begin position="14"/>
        <end position="433"/>
    </location>
</feature>
<dbReference type="PANTHER" id="PTHR45527">
    <property type="entry name" value="NONRIBOSOMAL PEPTIDE SYNTHETASE"/>
    <property type="match status" value="1"/>
</dbReference>
<dbReference type="CDD" id="cd19531">
    <property type="entry name" value="LCL_NRPS-like"/>
    <property type="match status" value="1"/>
</dbReference>
<dbReference type="RefSeq" id="WP_149402860.1">
    <property type="nucleotide sequence ID" value="NZ_BIXY01000055.1"/>
</dbReference>
<comment type="caution">
    <text evidence="2">The sequence shown here is derived from an EMBL/GenBank/DDBJ whole genome shotgun (WGS) entry which is preliminary data.</text>
</comment>
<dbReference type="InterPro" id="IPR023213">
    <property type="entry name" value="CAT-like_dom_sf"/>
</dbReference>
<dbReference type="GO" id="GO:0044550">
    <property type="term" value="P:secondary metabolite biosynthetic process"/>
    <property type="evidence" value="ECO:0007669"/>
    <property type="project" value="TreeGrafter"/>
</dbReference>
<sequence length="438" mass="50409">MTDIVSLGEPFSSRNTIALTEAQQHRWIESQMGKPTSKTVALELQGPLSIDILHRSLQQVVDRHEALRTTIDRDGTAQHISSALAIDFPLISFSHFTADERDEKIKQWLKDENARPFNLIQGPLFRFSLFRWSEQWHLLVVTVHRIVVDSWSINIFFQDLGALYTDASKGIACKLEQPMQFREFIQLQAQMDQSIEMSRHEQHWLQACTHPLPILELPIDHSRLLIKTYHRAQQSLIITTSLYRKIKHLSRAYNSTLFMTLLTGYAALLHRLSQQDDIFIGFPTSGRSICGSESMIGYCSHLIPCRSQLAEKPTWIDYLKYMKQNLLSAYEHQDYPYARLLNKLNLPYDPARPPLVAVTFDLEVPITTPLMNNLEVKFLQPLILYSGVDIHLNIIEINKSLLATADYNLDLFDSATMQQFLAHYQNILTAMCDAALQR</sequence>
<dbReference type="PANTHER" id="PTHR45527:SF1">
    <property type="entry name" value="FATTY ACID SYNTHASE"/>
    <property type="match status" value="1"/>
</dbReference>
<dbReference type="OrthoDB" id="3671989at2"/>
<proteinExistence type="predicted"/>
<dbReference type="Gene3D" id="3.30.559.30">
    <property type="entry name" value="Nonribosomal peptide synthetase, condensation domain"/>
    <property type="match status" value="1"/>
</dbReference>
<dbReference type="Gene3D" id="3.30.559.10">
    <property type="entry name" value="Chloramphenicol acetyltransferase-like domain"/>
    <property type="match status" value="1"/>
</dbReference>
<dbReference type="GO" id="GO:0008610">
    <property type="term" value="P:lipid biosynthetic process"/>
    <property type="evidence" value="ECO:0007669"/>
    <property type="project" value="UniProtKB-ARBA"/>
</dbReference>
<evidence type="ECO:0000259" key="1">
    <source>
        <dbReference type="Pfam" id="PF00668"/>
    </source>
</evidence>
<name>A0A5A5TFG0_9CHLR</name>
<dbReference type="EMBL" id="BIXY01000055">
    <property type="protein sequence ID" value="GCF09955.1"/>
    <property type="molecule type" value="Genomic_DNA"/>
</dbReference>
<evidence type="ECO:0000313" key="3">
    <source>
        <dbReference type="Proteomes" id="UP000322530"/>
    </source>
</evidence>
<dbReference type="GO" id="GO:0031177">
    <property type="term" value="F:phosphopantetheine binding"/>
    <property type="evidence" value="ECO:0007669"/>
    <property type="project" value="TreeGrafter"/>
</dbReference>
<dbReference type="GO" id="GO:0043041">
    <property type="term" value="P:amino acid activation for nonribosomal peptide biosynthetic process"/>
    <property type="evidence" value="ECO:0007669"/>
    <property type="project" value="TreeGrafter"/>
</dbReference>
<organism evidence="2 3">
    <name type="scientific">Dictyobacter arantiisoli</name>
    <dbReference type="NCBI Taxonomy" id="2014874"/>
    <lineage>
        <taxon>Bacteria</taxon>
        <taxon>Bacillati</taxon>
        <taxon>Chloroflexota</taxon>
        <taxon>Ktedonobacteria</taxon>
        <taxon>Ktedonobacterales</taxon>
        <taxon>Dictyobacteraceae</taxon>
        <taxon>Dictyobacter</taxon>
    </lineage>
</organism>
<dbReference type="GO" id="GO:0003824">
    <property type="term" value="F:catalytic activity"/>
    <property type="evidence" value="ECO:0007669"/>
    <property type="project" value="InterPro"/>
</dbReference>
<protein>
    <recommendedName>
        <fullName evidence="1">Condensation domain-containing protein</fullName>
    </recommendedName>
</protein>
<dbReference type="InterPro" id="IPR001242">
    <property type="entry name" value="Condensation_dom"/>
</dbReference>
<dbReference type="Pfam" id="PF00668">
    <property type="entry name" value="Condensation"/>
    <property type="match status" value="1"/>
</dbReference>